<dbReference type="Pfam" id="PF01980">
    <property type="entry name" value="TrmO_N"/>
    <property type="match status" value="1"/>
</dbReference>
<evidence type="ECO:0000256" key="4">
    <source>
        <dbReference type="SAM" id="SignalP"/>
    </source>
</evidence>
<dbReference type="SUPFAM" id="SSF118196">
    <property type="entry name" value="YaeB-like"/>
    <property type="match status" value="1"/>
</dbReference>
<dbReference type="Gene3D" id="3.30.2310.10">
    <property type="entry name" value="YaeB-like"/>
    <property type="match status" value="1"/>
</dbReference>
<reference evidence="6" key="1">
    <citation type="submission" date="2021-12" db="EMBL/GenBank/DDBJ databases">
        <title>Prjna785345.</title>
        <authorList>
            <person name="Rujirawat T."/>
            <person name="Krajaejun T."/>
        </authorList>
    </citation>
    <scope>NUCLEOTIDE SEQUENCE</scope>
    <source>
        <strain evidence="6">Pi057C3</strain>
    </source>
</reference>
<dbReference type="InterPro" id="IPR036414">
    <property type="entry name" value="YaeB_N_sf"/>
</dbReference>
<evidence type="ECO:0000313" key="7">
    <source>
        <dbReference type="Proteomes" id="UP001209570"/>
    </source>
</evidence>
<dbReference type="AlphaFoldDB" id="A0AAD5LHF8"/>
<evidence type="ECO:0000256" key="1">
    <source>
        <dbReference type="ARBA" id="ARBA00022691"/>
    </source>
</evidence>
<dbReference type="PANTHER" id="PTHR12818:SF0">
    <property type="entry name" value="TRNA (ADENINE(37)-N6)-METHYLTRANSFERASE"/>
    <property type="match status" value="1"/>
</dbReference>
<accession>A0AAD5LHF8</accession>
<proteinExistence type="inferred from homology"/>
<comment type="similarity">
    <text evidence="2">Belongs to the tRNA methyltransferase O family.</text>
</comment>
<evidence type="ECO:0000256" key="3">
    <source>
        <dbReference type="SAM" id="MobiDB-lite"/>
    </source>
</evidence>
<protein>
    <recommendedName>
        <fullName evidence="5">TsaA-like domain-containing protein</fullName>
    </recommendedName>
</protein>
<evidence type="ECO:0000313" key="6">
    <source>
        <dbReference type="EMBL" id="KAJ0398245.1"/>
    </source>
</evidence>
<gene>
    <name evidence="6" type="ORF">P43SY_000345</name>
</gene>
<comment type="caution">
    <text evidence="6">The sequence shown here is derived from an EMBL/GenBank/DDBJ whole genome shotgun (WGS) entry which is preliminary data.</text>
</comment>
<keyword evidence="7" id="KW-1185">Reference proteome</keyword>
<feature type="region of interest" description="Disordered" evidence="3">
    <location>
        <begin position="55"/>
        <end position="81"/>
    </location>
</feature>
<sequence>MLLPSSVVSSALCVVAGVALGWQLASASQINWPRNGDGGKDKVIAELQREVEKQKKLRAQERSGRTNAEREAREAVQRQQEAEGYHFHSIGHVQSCFAERRGTPRQSALVPDARGRIKLRPHIPPASLECLEQFSHMWVVFVFHENTNVVKQTGKSKFAAKIAPPRLGGQKVGLFSTRTPHRPNSIGLTVVKIEAVYGKYIEISGHDLVNGTPVLDVKPYVPMDMVPAHVCPHWVTDPSDALPRPVEFQESAQLALRDMVERGQLRFYTALADITAAIKQMLVLDIRSVHQGRGRADEEQIFMCRFDNVEIEFQTLEDKILVVSCRRAPSTSSE</sequence>
<dbReference type="Gene3D" id="2.40.30.70">
    <property type="entry name" value="YaeB-like"/>
    <property type="match status" value="1"/>
</dbReference>
<dbReference type="PANTHER" id="PTHR12818">
    <property type="entry name" value="TRNA (ADENINE(37)-N6)-METHYLTRANSFERASE"/>
    <property type="match status" value="1"/>
</dbReference>
<dbReference type="InterPro" id="IPR036413">
    <property type="entry name" value="YaeB-like_sf"/>
</dbReference>
<dbReference type="NCBIfam" id="TIGR00104">
    <property type="entry name" value="tRNA_TsaA"/>
    <property type="match status" value="1"/>
</dbReference>
<evidence type="ECO:0000256" key="2">
    <source>
        <dbReference type="ARBA" id="ARBA00033753"/>
    </source>
</evidence>
<dbReference type="FunFam" id="2.40.30.70:FF:000003">
    <property type="entry name" value="tRNA (Adenine(37)-N6)-methyltransferase isoform A"/>
    <property type="match status" value="1"/>
</dbReference>
<dbReference type="InterPro" id="IPR023370">
    <property type="entry name" value="TrmO-like_N"/>
</dbReference>
<dbReference type="CDD" id="cd09281">
    <property type="entry name" value="UPF0066"/>
    <property type="match status" value="1"/>
</dbReference>
<dbReference type="Proteomes" id="UP001209570">
    <property type="component" value="Unassembled WGS sequence"/>
</dbReference>
<evidence type="ECO:0000259" key="5">
    <source>
        <dbReference type="PROSITE" id="PS51668"/>
    </source>
</evidence>
<feature type="chain" id="PRO_5042179668" description="TsaA-like domain-containing protein" evidence="4">
    <location>
        <begin position="28"/>
        <end position="334"/>
    </location>
</feature>
<organism evidence="6 7">
    <name type="scientific">Pythium insidiosum</name>
    <name type="common">Pythiosis disease agent</name>
    <dbReference type="NCBI Taxonomy" id="114742"/>
    <lineage>
        <taxon>Eukaryota</taxon>
        <taxon>Sar</taxon>
        <taxon>Stramenopiles</taxon>
        <taxon>Oomycota</taxon>
        <taxon>Peronosporomycetes</taxon>
        <taxon>Pythiales</taxon>
        <taxon>Pythiaceae</taxon>
        <taxon>Pythium</taxon>
    </lineage>
</organism>
<keyword evidence="4" id="KW-0732">Signal</keyword>
<dbReference type="EMBL" id="JAKCXM010000223">
    <property type="protein sequence ID" value="KAJ0398245.1"/>
    <property type="molecule type" value="Genomic_DNA"/>
</dbReference>
<dbReference type="InterPro" id="IPR040372">
    <property type="entry name" value="YaeB-like"/>
</dbReference>
<name>A0AAD5LHF8_PYTIN</name>
<feature type="domain" description="TsaA-like" evidence="5">
    <location>
        <begin position="87"/>
        <end position="229"/>
    </location>
</feature>
<feature type="signal peptide" evidence="4">
    <location>
        <begin position="1"/>
        <end position="27"/>
    </location>
</feature>
<dbReference type="PROSITE" id="PS51668">
    <property type="entry name" value="TSAA_2"/>
    <property type="match status" value="1"/>
</dbReference>
<keyword evidence="1" id="KW-0949">S-adenosyl-L-methionine</keyword>